<evidence type="ECO:0000259" key="5">
    <source>
        <dbReference type="PROSITE" id="PS01124"/>
    </source>
</evidence>
<dbReference type="SUPFAM" id="SSF46689">
    <property type="entry name" value="Homeodomain-like"/>
    <property type="match status" value="2"/>
</dbReference>
<name>A0A7Y9IDX7_9ACTN</name>
<evidence type="ECO:0000313" key="6">
    <source>
        <dbReference type="EMBL" id="NYE75039.1"/>
    </source>
</evidence>
<dbReference type="SUPFAM" id="SSF51215">
    <property type="entry name" value="Regulatory protein AraC"/>
    <property type="match status" value="1"/>
</dbReference>
<dbReference type="InterPro" id="IPR009057">
    <property type="entry name" value="Homeodomain-like_sf"/>
</dbReference>
<reference evidence="6 7" key="1">
    <citation type="submission" date="2020-07" db="EMBL/GenBank/DDBJ databases">
        <title>Sequencing the genomes of 1000 actinobacteria strains.</title>
        <authorList>
            <person name="Klenk H.-P."/>
        </authorList>
    </citation>
    <scope>NUCLEOTIDE SEQUENCE [LARGE SCALE GENOMIC DNA]</scope>
    <source>
        <strain evidence="6 7">DSM 22083</strain>
    </source>
</reference>
<evidence type="ECO:0000256" key="1">
    <source>
        <dbReference type="ARBA" id="ARBA00023015"/>
    </source>
</evidence>
<keyword evidence="3" id="KW-0010">Activator</keyword>
<dbReference type="PANTHER" id="PTHR46796">
    <property type="entry name" value="HTH-TYPE TRANSCRIPTIONAL ACTIVATOR RHAS-RELATED"/>
    <property type="match status" value="1"/>
</dbReference>
<keyword evidence="4" id="KW-0804">Transcription</keyword>
<dbReference type="InterPro" id="IPR020449">
    <property type="entry name" value="Tscrpt_reg_AraC-type_HTH"/>
</dbReference>
<sequence length="272" mass="30354">MQAHPGDHSGYPRVESRMLLAGNSGRGRVVINGTEHDLRPDMIMVLPWGHQVAYRPDPADPYLVYGAHLIPWHAADQPVELAVPHHPDHPLAGVGWRADAELGIGDELWVTDETSHPTLKTLIKLIAQVWDRGTPDVETARALGVLVTGELRAADQILPQNDRRLPLRLRRVLTWVTAEPGRPITVADLAAVADCSTATLTRLFRRHLDTSPLAWVLRVRIDAAKELIITTSLPLAQIARRVGISDAYYFSRQFRRHTGQSPSAWRRRWAGP</sequence>
<gene>
    <name evidence="6" type="ORF">BKA15_006368</name>
</gene>
<dbReference type="Gene3D" id="1.10.10.60">
    <property type="entry name" value="Homeodomain-like"/>
    <property type="match status" value="2"/>
</dbReference>
<evidence type="ECO:0000256" key="2">
    <source>
        <dbReference type="ARBA" id="ARBA00023125"/>
    </source>
</evidence>
<proteinExistence type="predicted"/>
<comment type="caution">
    <text evidence="6">The sequence shown here is derived from an EMBL/GenBank/DDBJ whole genome shotgun (WGS) entry which is preliminary data.</text>
</comment>
<dbReference type="SMART" id="SM00342">
    <property type="entry name" value="HTH_ARAC"/>
    <property type="match status" value="1"/>
</dbReference>
<evidence type="ECO:0000256" key="3">
    <source>
        <dbReference type="ARBA" id="ARBA00023159"/>
    </source>
</evidence>
<organism evidence="6 7">
    <name type="scientific">Microlunatus parietis</name>
    <dbReference type="NCBI Taxonomy" id="682979"/>
    <lineage>
        <taxon>Bacteria</taxon>
        <taxon>Bacillati</taxon>
        <taxon>Actinomycetota</taxon>
        <taxon>Actinomycetes</taxon>
        <taxon>Propionibacteriales</taxon>
        <taxon>Propionibacteriaceae</taxon>
        <taxon>Microlunatus</taxon>
    </lineage>
</organism>
<keyword evidence="2 6" id="KW-0238">DNA-binding</keyword>
<evidence type="ECO:0000313" key="7">
    <source>
        <dbReference type="Proteomes" id="UP000569914"/>
    </source>
</evidence>
<protein>
    <submittedName>
        <fullName evidence="6">AraC-like DNA-binding protein</fullName>
    </submittedName>
</protein>
<dbReference type="GO" id="GO:0003700">
    <property type="term" value="F:DNA-binding transcription factor activity"/>
    <property type="evidence" value="ECO:0007669"/>
    <property type="project" value="InterPro"/>
</dbReference>
<dbReference type="InterPro" id="IPR037923">
    <property type="entry name" value="HTH-like"/>
</dbReference>
<dbReference type="PROSITE" id="PS01124">
    <property type="entry name" value="HTH_ARAC_FAMILY_2"/>
    <property type="match status" value="1"/>
</dbReference>
<dbReference type="Pfam" id="PF12833">
    <property type="entry name" value="HTH_18"/>
    <property type="match status" value="1"/>
</dbReference>
<accession>A0A7Y9IDX7</accession>
<dbReference type="PROSITE" id="PS00041">
    <property type="entry name" value="HTH_ARAC_FAMILY_1"/>
    <property type="match status" value="1"/>
</dbReference>
<dbReference type="Proteomes" id="UP000569914">
    <property type="component" value="Unassembled WGS sequence"/>
</dbReference>
<feature type="domain" description="HTH araC/xylS-type" evidence="5">
    <location>
        <begin position="170"/>
        <end position="268"/>
    </location>
</feature>
<dbReference type="InterPro" id="IPR050204">
    <property type="entry name" value="AraC_XylS_family_regulators"/>
</dbReference>
<dbReference type="InterPro" id="IPR018062">
    <property type="entry name" value="HTH_AraC-typ_CS"/>
</dbReference>
<dbReference type="InterPro" id="IPR018060">
    <property type="entry name" value="HTH_AraC"/>
</dbReference>
<dbReference type="RefSeq" id="WP_179757613.1">
    <property type="nucleotide sequence ID" value="NZ_JACCBU010000001.1"/>
</dbReference>
<dbReference type="PRINTS" id="PR00032">
    <property type="entry name" value="HTHARAC"/>
</dbReference>
<dbReference type="EMBL" id="JACCBU010000001">
    <property type="protein sequence ID" value="NYE75039.1"/>
    <property type="molecule type" value="Genomic_DNA"/>
</dbReference>
<keyword evidence="1" id="KW-0805">Transcription regulation</keyword>
<dbReference type="AlphaFoldDB" id="A0A7Y9IDX7"/>
<keyword evidence="7" id="KW-1185">Reference proteome</keyword>
<evidence type="ECO:0000256" key="4">
    <source>
        <dbReference type="ARBA" id="ARBA00023163"/>
    </source>
</evidence>
<dbReference type="GO" id="GO:0043565">
    <property type="term" value="F:sequence-specific DNA binding"/>
    <property type="evidence" value="ECO:0007669"/>
    <property type="project" value="InterPro"/>
</dbReference>